<dbReference type="Proteomes" id="UP000015105">
    <property type="component" value="Chromosome 1D"/>
</dbReference>
<protein>
    <submittedName>
        <fullName evidence="2">Uncharacterized protein</fullName>
    </submittedName>
</protein>
<evidence type="ECO:0000256" key="1">
    <source>
        <dbReference type="SAM" id="MobiDB-lite"/>
    </source>
</evidence>
<reference evidence="2" key="4">
    <citation type="submission" date="2019-03" db="UniProtKB">
        <authorList>
            <consortium name="EnsemblPlants"/>
        </authorList>
    </citation>
    <scope>IDENTIFICATION</scope>
</reference>
<dbReference type="Gramene" id="AET1Gv20453100.12">
    <property type="protein sequence ID" value="AET1Gv20453100.12"/>
    <property type="gene ID" value="AET1Gv20453100"/>
</dbReference>
<reference evidence="2" key="3">
    <citation type="journal article" date="2017" name="Nature">
        <title>Genome sequence of the progenitor of the wheat D genome Aegilops tauschii.</title>
        <authorList>
            <person name="Luo M.C."/>
            <person name="Gu Y.Q."/>
            <person name="Puiu D."/>
            <person name="Wang H."/>
            <person name="Twardziok S.O."/>
            <person name="Deal K.R."/>
            <person name="Huo N."/>
            <person name="Zhu T."/>
            <person name="Wang L."/>
            <person name="Wang Y."/>
            <person name="McGuire P.E."/>
            <person name="Liu S."/>
            <person name="Long H."/>
            <person name="Ramasamy R.K."/>
            <person name="Rodriguez J.C."/>
            <person name="Van S.L."/>
            <person name="Yuan L."/>
            <person name="Wang Z."/>
            <person name="Xia Z."/>
            <person name="Xiao L."/>
            <person name="Anderson O.D."/>
            <person name="Ouyang S."/>
            <person name="Liang Y."/>
            <person name="Zimin A.V."/>
            <person name="Pertea G."/>
            <person name="Qi P."/>
            <person name="Bennetzen J.L."/>
            <person name="Dai X."/>
            <person name="Dawson M.W."/>
            <person name="Muller H.G."/>
            <person name="Kugler K."/>
            <person name="Rivarola-Duarte L."/>
            <person name="Spannagl M."/>
            <person name="Mayer K.F.X."/>
            <person name="Lu F.H."/>
            <person name="Bevan M.W."/>
            <person name="Leroy P."/>
            <person name="Li P."/>
            <person name="You F.M."/>
            <person name="Sun Q."/>
            <person name="Liu Z."/>
            <person name="Lyons E."/>
            <person name="Wicker T."/>
            <person name="Salzberg S.L."/>
            <person name="Devos K.M."/>
            <person name="Dvorak J."/>
        </authorList>
    </citation>
    <scope>NUCLEOTIDE SEQUENCE [LARGE SCALE GENOMIC DNA]</scope>
    <source>
        <strain evidence="2">cv. AL8/78</strain>
    </source>
</reference>
<evidence type="ECO:0000313" key="3">
    <source>
        <dbReference type="Proteomes" id="UP000015105"/>
    </source>
</evidence>
<organism evidence="2 3">
    <name type="scientific">Aegilops tauschii subsp. strangulata</name>
    <name type="common">Goatgrass</name>
    <dbReference type="NCBI Taxonomy" id="200361"/>
    <lineage>
        <taxon>Eukaryota</taxon>
        <taxon>Viridiplantae</taxon>
        <taxon>Streptophyta</taxon>
        <taxon>Embryophyta</taxon>
        <taxon>Tracheophyta</taxon>
        <taxon>Spermatophyta</taxon>
        <taxon>Magnoliopsida</taxon>
        <taxon>Liliopsida</taxon>
        <taxon>Poales</taxon>
        <taxon>Poaceae</taxon>
        <taxon>BOP clade</taxon>
        <taxon>Pooideae</taxon>
        <taxon>Triticodae</taxon>
        <taxon>Triticeae</taxon>
        <taxon>Triticinae</taxon>
        <taxon>Aegilops</taxon>
    </lineage>
</organism>
<dbReference type="EnsemblPlants" id="AET1Gv20453100.12">
    <property type="protein sequence ID" value="AET1Gv20453100.12"/>
    <property type="gene ID" value="AET1Gv20453100"/>
</dbReference>
<proteinExistence type="predicted"/>
<name>A0A452YL20_AEGTS</name>
<reference evidence="3" key="1">
    <citation type="journal article" date="2014" name="Science">
        <title>Ancient hybridizations among the ancestral genomes of bread wheat.</title>
        <authorList>
            <consortium name="International Wheat Genome Sequencing Consortium,"/>
            <person name="Marcussen T."/>
            <person name="Sandve S.R."/>
            <person name="Heier L."/>
            <person name="Spannagl M."/>
            <person name="Pfeifer M."/>
            <person name="Jakobsen K.S."/>
            <person name="Wulff B.B."/>
            <person name="Steuernagel B."/>
            <person name="Mayer K.F."/>
            <person name="Olsen O.A."/>
        </authorList>
    </citation>
    <scope>NUCLEOTIDE SEQUENCE [LARGE SCALE GENOMIC DNA]</scope>
    <source>
        <strain evidence="3">cv. AL8/78</strain>
    </source>
</reference>
<accession>A0A452YL20</accession>
<dbReference type="AlphaFoldDB" id="A0A452YL20"/>
<sequence>MGQKGRRRQNLARNGVNRRKDSLYQQVGGGDSQNGETLTYSMPYLPEVRIDTIIVRKPLVTLSRKFLRAMRSLPTTVTTIAPSTYVTQRTMCNHRELLE</sequence>
<keyword evidence="3" id="KW-1185">Reference proteome</keyword>
<reference evidence="3" key="2">
    <citation type="journal article" date="2017" name="Nat. Plants">
        <title>The Aegilops tauschii genome reveals multiple impacts of transposons.</title>
        <authorList>
            <person name="Zhao G."/>
            <person name="Zou C."/>
            <person name="Li K."/>
            <person name="Wang K."/>
            <person name="Li T."/>
            <person name="Gao L."/>
            <person name="Zhang X."/>
            <person name="Wang H."/>
            <person name="Yang Z."/>
            <person name="Liu X."/>
            <person name="Jiang W."/>
            <person name="Mao L."/>
            <person name="Kong X."/>
            <person name="Jiao Y."/>
            <person name="Jia J."/>
        </authorList>
    </citation>
    <scope>NUCLEOTIDE SEQUENCE [LARGE SCALE GENOMIC DNA]</scope>
    <source>
        <strain evidence="3">cv. AL8/78</strain>
    </source>
</reference>
<feature type="compositionally biased region" description="Basic residues" evidence="1">
    <location>
        <begin position="1"/>
        <end position="10"/>
    </location>
</feature>
<feature type="region of interest" description="Disordered" evidence="1">
    <location>
        <begin position="1"/>
        <end position="37"/>
    </location>
</feature>
<reference evidence="2" key="5">
    <citation type="journal article" date="2021" name="G3 (Bethesda)">
        <title>Aegilops tauschii genome assembly Aet v5.0 features greater sequence contiguity and improved annotation.</title>
        <authorList>
            <person name="Wang L."/>
            <person name="Zhu T."/>
            <person name="Rodriguez J.C."/>
            <person name="Deal K.R."/>
            <person name="Dubcovsky J."/>
            <person name="McGuire P.E."/>
            <person name="Lux T."/>
            <person name="Spannagl M."/>
            <person name="Mayer K.F.X."/>
            <person name="Baldrich P."/>
            <person name="Meyers B.C."/>
            <person name="Huo N."/>
            <person name="Gu Y.Q."/>
            <person name="Zhou H."/>
            <person name="Devos K.M."/>
            <person name="Bennetzen J.L."/>
            <person name="Unver T."/>
            <person name="Budak H."/>
            <person name="Gulick P.J."/>
            <person name="Galiba G."/>
            <person name="Kalapos B."/>
            <person name="Nelson D.R."/>
            <person name="Li P."/>
            <person name="You F.M."/>
            <person name="Luo M.C."/>
            <person name="Dvorak J."/>
        </authorList>
    </citation>
    <scope>NUCLEOTIDE SEQUENCE [LARGE SCALE GENOMIC DNA]</scope>
    <source>
        <strain evidence="2">cv. AL8/78</strain>
    </source>
</reference>
<evidence type="ECO:0000313" key="2">
    <source>
        <dbReference type="EnsemblPlants" id="AET1Gv20453100.12"/>
    </source>
</evidence>